<evidence type="ECO:0000256" key="2">
    <source>
        <dbReference type="SAM" id="MobiDB-lite"/>
    </source>
</evidence>
<feature type="compositionally biased region" description="Basic and acidic residues" evidence="2">
    <location>
        <begin position="1256"/>
        <end position="1275"/>
    </location>
</feature>
<organism evidence="4 5">
    <name type="scientific">Adineta steineri</name>
    <dbReference type="NCBI Taxonomy" id="433720"/>
    <lineage>
        <taxon>Eukaryota</taxon>
        <taxon>Metazoa</taxon>
        <taxon>Spiralia</taxon>
        <taxon>Gnathifera</taxon>
        <taxon>Rotifera</taxon>
        <taxon>Eurotatoria</taxon>
        <taxon>Bdelloidea</taxon>
        <taxon>Adinetida</taxon>
        <taxon>Adinetidae</taxon>
        <taxon>Adineta</taxon>
    </lineage>
</organism>
<evidence type="ECO:0000256" key="1">
    <source>
        <dbReference type="SAM" id="Coils"/>
    </source>
</evidence>
<feature type="compositionally biased region" description="Low complexity" evidence="2">
    <location>
        <begin position="600"/>
        <end position="640"/>
    </location>
</feature>
<feature type="compositionally biased region" description="Low complexity" evidence="2">
    <location>
        <begin position="520"/>
        <end position="532"/>
    </location>
</feature>
<feature type="region of interest" description="Disordered" evidence="2">
    <location>
        <begin position="483"/>
        <end position="730"/>
    </location>
</feature>
<feature type="region of interest" description="Disordered" evidence="2">
    <location>
        <begin position="1020"/>
        <end position="1039"/>
    </location>
</feature>
<feature type="compositionally biased region" description="Polar residues" evidence="2">
    <location>
        <begin position="574"/>
        <end position="586"/>
    </location>
</feature>
<feature type="compositionally biased region" description="Polar residues" evidence="2">
    <location>
        <begin position="1020"/>
        <end position="1030"/>
    </location>
</feature>
<evidence type="ECO:0000313" key="5">
    <source>
        <dbReference type="Proteomes" id="UP000663881"/>
    </source>
</evidence>
<feature type="compositionally biased region" description="Polar residues" evidence="2">
    <location>
        <begin position="1283"/>
        <end position="1296"/>
    </location>
</feature>
<feature type="region of interest" description="Disordered" evidence="2">
    <location>
        <begin position="13"/>
        <end position="40"/>
    </location>
</feature>
<reference evidence="4" key="1">
    <citation type="submission" date="2021-02" db="EMBL/GenBank/DDBJ databases">
        <authorList>
            <person name="Nowell W R."/>
        </authorList>
    </citation>
    <scope>NUCLEOTIDE SEQUENCE</scope>
</reference>
<protein>
    <submittedName>
        <fullName evidence="4">Uncharacterized protein</fullName>
    </submittedName>
</protein>
<feature type="region of interest" description="Disordered" evidence="2">
    <location>
        <begin position="1224"/>
        <end position="1307"/>
    </location>
</feature>
<evidence type="ECO:0000313" key="3">
    <source>
        <dbReference type="EMBL" id="CAF1187113.1"/>
    </source>
</evidence>
<feature type="region of interest" description="Disordered" evidence="2">
    <location>
        <begin position="749"/>
        <end position="814"/>
    </location>
</feature>
<accession>A0A818SQW7</accession>
<feature type="compositionally biased region" description="Acidic residues" evidence="2">
    <location>
        <begin position="656"/>
        <end position="666"/>
    </location>
</feature>
<feature type="compositionally biased region" description="Low complexity" evidence="2">
    <location>
        <begin position="543"/>
        <end position="553"/>
    </location>
</feature>
<keyword evidence="1" id="KW-0175">Coiled coil</keyword>
<proteinExistence type="predicted"/>
<dbReference type="EMBL" id="CAJNON010000310">
    <property type="protein sequence ID" value="CAF1187113.1"/>
    <property type="molecule type" value="Genomic_DNA"/>
</dbReference>
<dbReference type="EMBL" id="CAJOAY010000444">
    <property type="protein sequence ID" value="CAF3666744.1"/>
    <property type="molecule type" value="Genomic_DNA"/>
</dbReference>
<feature type="compositionally biased region" description="Basic and acidic residues" evidence="2">
    <location>
        <begin position="788"/>
        <end position="797"/>
    </location>
</feature>
<comment type="caution">
    <text evidence="4">The sequence shown here is derived from an EMBL/GenBank/DDBJ whole genome shotgun (WGS) entry which is preliminary data.</text>
</comment>
<feature type="region of interest" description="Disordered" evidence="2">
    <location>
        <begin position="961"/>
        <end position="987"/>
    </location>
</feature>
<dbReference type="Proteomes" id="UP000663881">
    <property type="component" value="Unassembled WGS sequence"/>
</dbReference>
<feature type="coiled-coil region" evidence="1">
    <location>
        <begin position="1130"/>
        <end position="1157"/>
    </location>
</feature>
<sequence length="1359" mass="154510">MKFLVEERIYPLRNNNNNNQEQNDFINKNQSSDDKDPSSSIEALQNVLANKFYPNHNSTKFLKNYFNSSINEKQFNHICSSLSKRIETYSLSNHSTMAITATTNFSEEQTNTIEYDNTYLSSEEITRLDDISSLTTITSNLSKEFSFEQNTSVYLDTTICNSDIDEISEEMTSDIKQYNYNNMNFDLQNSNVKNKDEEIIQIHRNQTPTNNSFTGVAHAVKYTIIKENNEQTLSDYDNVSHRSKYNSKIRSHADIVSVNSSMTSTIQYNHCPMMLYGEQLNKQERTSTSEDNDDYYYDDDDDYIIIDQQNPIVQLTMMNNESEIELEEDDDDEEYYQEIDSRRLFDNEQLNGYISDDIRYSSDVIRNNHTSSTLRQEAISITKVRCKQRNTWIHSSTSLENNSTNLIKPFLSKNLDALSTSKKTDNFYLIHHQSSLIPIKDLLNQNINKNIEIIQMDEQECILEIVDGVVTLVPKDKSSLLATTTATTDSDEDKSEEKQKNSIEYETSNNYDSPKHTERSSSVNSSISTPSLSEHEPEQDEISSSSSSSSRSSSNKDENEENQEPFILLRDTSSRSPPIHSQTEQSVDLLDLFSTPPIPISNSSTDKNNNKSTKNLLDDSLSSVSSFKNKNPNNDSNTDSSDLEEIRSSSPLVQEQDQEQEQEQEQEQVKSLSPSISEKDDFSPESPPTHQISVPSESIPIVEKSPSVDETDVEYQLPKSEPPPAAKPINKARINEFASLLSGSVHLIQPPAIKKQETPKSSIPSASRPPTSPSRSDEQSYSSIRSANSDRDERESFHTVQSNNNSDQEQTKKSIDARYNEKIDDRKSIQINTSNIKALFEQKISDTNKALSQSNEHLLHTFEAKQQQQHKKAPISYGSLKRNLLSNQPQQQTTRRQSYQDISNMNKYTDHIAGVKDVVIEDKQTIIKVKDRVRQYMEKEKPEHEHQPQIYGSNTRRHNTEEIIRPGTAPSRTSSESISNGHNSESLIAREIREAQEKEEELRRQRRKCGLPEDATALLTNANNDSLKTDSPSSAKAPVKSSSFLSNLDFFTSKENTSTSTNGSPSSRRSTTSITNIVYDSHVIPINDERQTINNVVSQELHRLNDNGVPIIRTGSTNNFIHRSSSNQNILAAQNTNNIIQREIEAIRAKEAELRQLGRIQHTSDEHSDPRKYQEFVSTISKSQSSNTLATGKVRRDTERIHRPVIATSNGFLTPKLTHNNNSSISSIRGKFPSPSPTAPIISSSNKSADYSKLSSTDRLELEKREFQEREQELKKQRHSAIGVTSSVNGDSGNASQDEHEEDQERYFDKIERLKRKENERAQAPLIRPTKKLDMSQRWEQMLTNKNVQNTTGDDNDED</sequence>
<dbReference type="OrthoDB" id="10039710at2759"/>
<feature type="compositionally biased region" description="Low complexity" evidence="2">
    <location>
        <begin position="14"/>
        <end position="29"/>
    </location>
</feature>
<dbReference type="Proteomes" id="UP000663891">
    <property type="component" value="Unassembled WGS sequence"/>
</dbReference>
<evidence type="ECO:0000313" key="4">
    <source>
        <dbReference type="EMBL" id="CAF3666744.1"/>
    </source>
</evidence>
<gene>
    <name evidence="4" type="ORF">OKA104_LOCUS10141</name>
    <name evidence="3" type="ORF">VCS650_LOCUS24835</name>
</gene>
<feature type="compositionally biased region" description="Polar residues" evidence="2">
    <location>
        <begin position="970"/>
        <end position="986"/>
    </location>
</feature>
<feature type="compositionally biased region" description="Polar residues" evidence="2">
    <location>
        <begin position="1246"/>
        <end position="1255"/>
    </location>
</feature>
<feature type="compositionally biased region" description="Polar residues" evidence="2">
    <location>
        <begin position="798"/>
        <end position="808"/>
    </location>
</feature>
<name>A0A818SQW7_9BILA</name>